<keyword evidence="3" id="KW-1185">Reference proteome</keyword>
<dbReference type="EMBL" id="RJJD01000002">
    <property type="protein sequence ID" value="RNI30450.1"/>
    <property type="molecule type" value="Genomic_DNA"/>
</dbReference>
<keyword evidence="1" id="KW-0472">Membrane</keyword>
<feature type="transmembrane region" description="Helical" evidence="1">
    <location>
        <begin position="44"/>
        <end position="61"/>
    </location>
</feature>
<sequence>MEKLIILYSLLILGLVVVLLVLTNQEEEAETGEHLSRNEKVQSGLVCLINLIILDLSWRVFPWKEAQPEGIFASVYLLFFTVLCTLSCGFLLYHLFKTRLITGFKEPT</sequence>
<accession>A0A3M9MY78</accession>
<proteinExistence type="predicted"/>
<reference evidence="2 3" key="1">
    <citation type="submission" date="2018-11" db="EMBL/GenBank/DDBJ databases">
        <title>Rufibacter latericius sp. nov., isolated from water in Baiyang Lake.</title>
        <authorList>
            <person name="Yang Y."/>
        </authorList>
    </citation>
    <scope>NUCLEOTIDE SEQUENCE [LARGE SCALE GENOMIC DNA]</scope>
    <source>
        <strain evidence="2 3">R-22-1c-1</strain>
    </source>
</reference>
<evidence type="ECO:0000313" key="3">
    <source>
        <dbReference type="Proteomes" id="UP000272117"/>
    </source>
</evidence>
<gene>
    <name evidence="2" type="ORF">EFB08_04070</name>
</gene>
<feature type="transmembrane region" description="Helical" evidence="1">
    <location>
        <begin position="73"/>
        <end position="96"/>
    </location>
</feature>
<dbReference type="Proteomes" id="UP000272117">
    <property type="component" value="Unassembled WGS sequence"/>
</dbReference>
<protein>
    <submittedName>
        <fullName evidence="2">Uncharacterized protein</fullName>
    </submittedName>
</protein>
<dbReference type="RefSeq" id="WP_123125667.1">
    <property type="nucleotide sequence ID" value="NZ_RJJD01000002.1"/>
</dbReference>
<keyword evidence="1" id="KW-1133">Transmembrane helix</keyword>
<evidence type="ECO:0000256" key="1">
    <source>
        <dbReference type="SAM" id="Phobius"/>
    </source>
</evidence>
<name>A0A3M9MY78_9BACT</name>
<keyword evidence="1" id="KW-0812">Transmembrane</keyword>
<organism evidence="2 3">
    <name type="scientific">Rufibacter latericius</name>
    <dbReference type="NCBI Taxonomy" id="2487040"/>
    <lineage>
        <taxon>Bacteria</taxon>
        <taxon>Pseudomonadati</taxon>
        <taxon>Bacteroidota</taxon>
        <taxon>Cytophagia</taxon>
        <taxon>Cytophagales</taxon>
        <taxon>Hymenobacteraceae</taxon>
        <taxon>Rufibacter</taxon>
    </lineage>
</organism>
<dbReference type="AlphaFoldDB" id="A0A3M9MY78"/>
<comment type="caution">
    <text evidence="2">The sequence shown here is derived from an EMBL/GenBank/DDBJ whole genome shotgun (WGS) entry which is preliminary data.</text>
</comment>
<evidence type="ECO:0000313" key="2">
    <source>
        <dbReference type="EMBL" id="RNI30450.1"/>
    </source>
</evidence>
<feature type="transmembrane region" description="Helical" evidence="1">
    <location>
        <begin position="6"/>
        <end position="23"/>
    </location>
</feature>